<dbReference type="Proteomes" id="UP001362999">
    <property type="component" value="Unassembled WGS sequence"/>
</dbReference>
<dbReference type="AlphaFoldDB" id="A0AAW0ALE0"/>
<organism evidence="1 2">
    <name type="scientific">Favolaschia claudopus</name>
    <dbReference type="NCBI Taxonomy" id="2862362"/>
    <lineage>
        <taxon>Eukaryota</taxon>
        <taxon>Fungi</taxon>
        <taxon>Dikarya</taxon>
        <taxon>Basidiomycota</taxon>
        <taxon>Agaricomycotina</taxon>
        <taxon>Agaricomycetes</taxon>
        <taxon>Agaricomycetidae</taxon>
        <taxon>Agaricales</taxon>
        <taxon>Marasmiineae</taxon>
        <taxon>Mycenaceae</taxon>
        <taxon>Favolaschia</taxon>
    </lineage>
</organism>
<evidence type="ECO:0008006" key="3">
    <source>
        <dbReference type="Google" id="ProtNLM"/>
    </source>
</evidence>
<comment type="caution">
    <text evidence="1">The sequence shown here is derived from an EMBL/GenBank/DDBJ whole genome shotgun (WGS) entry which is preliminary data.</text>
</comment>
<reference evidence="1 2" key="1">
    <citation type="journal article" date="2024" name="J Genomics">
        <title>Draft genome sequencing and assembly of Favolaschia claudopus CIRM-BRFM 2984 isolated from oak limbs.</title>
        <authorList>
            <person name="Navarro D."/>
            <person name="Drula E."/>
            <person name="Chaduli D."/>
            <person name="Cazenave R."/>
            <person name="Ahrendt S."/>
            <person name="Wang J."/>
            <person name="Lipzen A."/>
            <person name="Daum C."/>
            <person name="Barry K."/>
            <person name="Grigoriev I.V."/>
            <person name="Favel A."/>
            <person name="Rosso M.N."/>
            <person name="Martin F."/>
        </authorList>
    </citation>
    <scope>NUCLEOTIDE SEQUENCE [LARGE SCALE GENOMIC DNA]</scope>
    <source>
        <strain evidence="1 2">CIRM-BRFM 2984</strain>
    </source>
</reference>
<protein>
    <recommendedName>
        <fullName evidence="3">F-box domain-containing protein</fullName>
    </recommendedName>
</protein>
<gene>
    <name evidence="1" type="ORF">R3P38DRAFT_2787973</name>
</gene>
<dbReference type="EMBL" id="JAWWNJ010000058">
    <property type="protein sequence ID" value="KAK7013687.1"/>
    <property type="molecule type" value="Genomic_DNA"/>
</dbReference>
<dbReference type="SUPFAM" id="SSF52047">
    <property type="entry name" value="RNI-like"/>
    <property type="match status" value="1"/>
</dbReference>
<sequence>MRAKTTVERRNPLDIQELLDECIGLLHGSPSTLLACALVARSWVNKAQAHLFRNPLASTPEFAFSDVRVHQFLHSLHSNPILAGRVHELDLVVNNRNVHPSTLDNIRTLEFTNLQRLNIDIEDHVIPDLFEPLLSSPSLQYLHVRTSQTFTALAPIWACCSPTIRHFDLVCREESAQVPPTARRIYLKSLGLALSEWDAACPVQPRSRLLHPFDLSQLKAIATHEAVSVPWDSINAENIEILDVNGVPDPEHFFGTEMDLTILPNLRILRIQLVGLIRVGMLDCLAPIILGAPHLHTLVLALVSEYDNDSKAQLAVLEAALLPLVSFACPVVEVAYWNDDFTEDELKGVFPQLLSRDMVHHPPGPNLTSRMFGGIKSFEKFELDFNLKFEAARVTAGKMLKFVMMKFHRNHVQYLGILPTPL</sequence>
<name>A0AAW0ALE0_9AGAR</name>
<evidence type="ECO:0000313" key="1">
    <source>
        <dbReference type="EMBL" id="KAK7013687.1"/>
    </source>
</evidence>
<accession>A0AAW0ALE0</accession>
<keyword evidence="2" id="KW-1185">Reference proteome</keyword>
<evidence type="ECO:0000313" key="2">
    <source>
        <dbReference type="Proteomes" id="UP001362999"/>
    </source>
</evidence>
<proteinExistence type="predicted"/>